<accession>A0A9X1V9J5</accession>
<gene>
    <name evidence="1" type="ORF">MM817_02040</name>
</gene>
<keyword evidence="2" id="KW-1185">Reference proteome</keyword>
<name>A0A9X1V9J5_9BACL</name>
<dbReference type="Proteomes" id="UP001139263">
    <property type="component" value="Unassembled WGS sequence"/>
</dbReference>
<evidence type="ECO:0008006" key="3">
    <source>
        <dbReference type="Google" id="ProtNLM"/>
    </source>
</evidence>
<evidence type="ECO:0000313" key="2">
    <source>
        <dbReference type="Proteomes" id="UP001139263"/>
    </source>
</evidence>
<organism evidence="1 2">
    <name type="scientific">Sulfoacidibacillus ferrooxidans</name>
    <dbReference type="NCBI Taxonomy" id="2005001"/>
    <lineage>
        <taxon>Bacteria</taxon>
        <taxon>Bacillati</taxon>
        <taxon>Bacillota</taxon>
        <taxon>Bacilli</taxon>
        <taxon>Bacillales</taxon>
        <taxon>Alicyclobacillaceae</taxon>
        <taxon>Sulfoacidibacillus</taxon>
    </lineage>
</organism>
<proteinExistence type="predicted"/>
<comment type="caution">
    <text evidence="1">The sequence shown here is derived from an EMBL/GenBank/DDBJ whole genome shotgun (WGS) entry which is preliminary data.</text>
</comment>
<sequence>MKDVVSLHTYKLGRDEYVRKMIEYKRRRRVKVSEYMSLLFENRKTVLFQIQELVNAEDLEDADEIKEYIDIYSPMLPGEDEWSATLFIEMDDLTQLEDKLRQLKGIEHALFIEVGTEVIPAIFEEEHTEREFTTSVHYVKFPLTPTAKQYVLHEPASSSHISIVLDHANVHLEIALTEDTIGSLQEDIR</sequence>
<reference evidence="1" key="1">
    <citation type="submission" date="2022-03" db="EMBL/GenBank/DDBJ databases">
        <title>Draft Genome Sequence of Firmicute Strain S0AB, a Heterotrophic Iron/Sulfur-Oxidizing Extreme Acidophile.</title>
        <authorList>
            <person name="Vergara E."/>
            <person name="Pakostova E."/>
            <person name="Johnson D.B."/>
            <person name="Holmes D.S."/>
        </authorList>
    </citation>
    <scope>NUCLEOTIDE SEQUENCE</scope>
    <source>
        <strain evidence="1">S0AB</strain>
    </source>
</reference>
<protein>
    <recommendedName>
        <fullName evidence="3">DUF3501 domain-containing protein</fullName>
    </recommendedName>
</protein>
<evidence type="ECO:0000313" key="1">
    <source>
        <dbReference type="EMBL" id="MCI0183749.1"/>
    </source>
</evidence>
<dbReference type="EMBL" id="JALBUF010000006">
    <property type="protein sequence ID" value="MCI0183749.1"/>
    <property type="molecule type" value="Genomic_DNA"/>
</dbReference>
<dbReference type="Pfam" id="PF12007">
    <property type="entry name" value="DUF3501"/>
    <property type="match status" value="1"/>
</dbReference>
<dbReference type="AlphaFoldDB" id="A0A9X1V9J5"/>
<dbReference type="InterPro" id="IPR021890">
    <property type="entry name" value="DUF3501"/>
</dbReference>